<feature type="transmembrane region" description="Helical" evidence="5">
    <location>
        <begin position="84"/>
        <end position="104"/>
    </location>
</feature>
<dbReference type="GO" id="GO:0005886">
    <property type="term" value="C:plasma membrane"/>
    <property type="evidence" value="ECO:0007669"/>
    <property type="project" value="TreeGrafter"/>
</dbReference>
<dbReference type="OrthoDB" id="958273at2"/>
<evidence type="ECO:0000256" key="4">
    <source>
        <dbReference type="ARBA" id="ARBA00023136"/>
    </source>
</evidence>
<feature type="transmembrane region" description="Helical" evidence="5">
    <location>
        <begin position="259"/>
        <end position="279"/>
    </location>
</feature>
<dbReference type="PANTHER" id="PTHR37955">
    <property type="entry name" value="TELLURITE RESISTANCE PROTEIN TEHA"/>
    <property type="match status" value="1"/>
</dbReference>
<dbReference type="GO" id="GO:0046583">
    <property type="term" value="F:monoatomic cation efflux transmembrane transporter activity"/>
    <property type="evidence" value="ECO:0007669"/>
    <property type="project" value="TreeGrafter"/>
</dbReference>
<evidence type="ECO:0000256" key="5">
    <source>
        <dbReference type="SAM" id="Phobius"/>
    </source>
</evidence>
<dbReference type="PANTHER" id="PTHR37955:SF1">
    <property type="entry name" value="DEP DOMAIN-CONTAINING PROTEIN"/>
    <property type="match status" value="1"/>
</dbReference>
<dbReference type="CDD" id="cd09323">
    <property type="entry name" value="TDT_SLAC1_like"/>
    <property type="match status" value="1"/>
</dbReference>
<feature type="transmembrane region" description="Helical" evidence="5">
    <location>
        <begin position="170"/>
        <end position="192"/>
    </location>
</feature>
<feature type="transmembrane region" description="Helical" evidence="5">
    <location>
        <begin position="204"/>
        <end position="221"/>
    </location>
</feature>
<evidence type="ECO:0000256" key="1">
    <source>
        <dbReference type="ARBA" id="ARBA00004141"/>
    </source>
</evidence>
<feature type="transmembrane region" description="Helical" evidence="5">
    <location>
        <begin position="227"/>
        <end position="247"/>
    </location>
</feature>
<proteinExistence type="predicted"/>
<reference evidence="6 7" key="1">
    <citation type="submission" date="2017-03" db="EMBL/GenBank/DDBJ databases">
        <authorList>
            <person name="Afonso C.L."/>
            <person name="Miller P.J."/>
            <person name="Scott M.A."/>
            <person name="Spackman E."/>
            <person name="Goraichik I."/>
            <person name="Dimitrov K.M."/>
            <person name="Suarez D.L."/>
            <person name="Swayne D.E."/>
        </authorList>
    </citation>
    <scope>NUCLEOTIDE SEQUENCE [LARGE SCALE GENOMIC DNA]</scope>
    <source>
        <strain evidence="6 7">CECT 8110</strain>
    </source>
</reference>
<evidence type="ECO:0000256" key="3">
    <source>
        <dbReference type="ARBA" id="ARBA00022989"/>
    </source>
</evidence>
<gene>
    <name evidence="6" type="primary">tehA</name>
    <name evidence="6" type="ORF">ROH8110_01414</name>
</gene>
<feature type="transmembrane region" description="Helical" evidence="5">
    <location>
        <begin position="110"/>
        <end position="132"/>
    </location>
</feature>
<dbReference type="Pfam" id="PF03595">
    <property type="entry name" value="SLAC1"/>
    <property type="match status" value="1"/>
</dbReference>
<feature type="transmembrane region" description="Helical" evidence="5">
    <location>
        <begin position="285"/>
        <end position="305"/>
    </location>
</feature>
<keyword evidence="4 5" id="KW-0472">Membrane</keyword>
<comment type="subcellular location">
    <subcellularLocation>
        <location evidence="1">Membrane</location>
        <topology evidence="1">Multi-pass membrane protein</topology>
    </subcellularLocation>
</comment>
<dbReference type="InterPro" id="IPR052951">
    <property type="entry name" value="Tellurite_res_ion_channel"/>
</dbReference>
<keyword evidence="2 5" id="KW-0812">Transmembrane</keyword>
<organism evidence="6 7">
    <name type="scientific">Roseovarius halotolerans</name>
    <dbReference type="NCBI Taxonomy" id="505353"/>
    <lineage>
        <taxon>Bacteria</taxon>
        <taxon>Pseudomonadati</taxon>
        <taxon>Pseudomonadota</taxon>
        <taxon>Alphaproteobacteria</taxon>
        <taxon>Rhodobacterales</taxon>
        <taxon>Roseobacteraceae</taxon>
        <taxon>Roseovarius</taxon>
    </lineage>
</organism>
<dbReference type="InterPro" id="IPR038665">
    <property type="entry name" value="Voltage-dep_anion_channel_sf"/>
</dbReference>
<evidence type="ECO:0000313" key="6">
    <source>
        <dbReference type="EMBL" id="SLN30587.1"/>
    </source>
</evidence>
<dbReference type="Gene3D" id="1.50.10.150">
    <property type="entry name" value="Voltage-dependent anion channel"/>
    <property type="match status" value="1"/>
</dbReference>
<accession>A0A1X6YTL8</accession>
<sequence>MSEERHSWLEHYPITLFTIIMGVSGLTLALRAGERALGLTATLSSGAYILTLILFVVIAVGYAIKAIRHPQAVKAEWNHPVRLAFFPAISIGLLLLSTATLSWSPGVAHVMWVVGAAGQGVLTIAVVSGWIGSRAFLHGHLSPAWFIPAVGNVIVPIAGVKLGYIETSWFFLSVGLIFWSVLLTLVMNRLIFHDPLPERLQPTLVILIAPPAVGFLAWVELTGEIGSFARVLLNGAYLFALIVAVQLPRILRLPFAMSFWALSFPVAALTIASFTYAGAMRSQPHQFIGVALLSALVAIIAALLIRTSRAIVAGEVFRPE</sequence>
<dbReference type="RefSeq" id="WP_085817772.1">
    <property type="nucleotide sequence ID" value="NZ_FWFU01000002.1"/>
</dbReference>
<feature type="transmembrane region" description="Helical" evidence="5">
    <location>
        <begin position="144"/>
        <end position="164"/>
    </location>
</feature>
<dbReference type="EMBL" id="FWFU01000002">
    <property type="protein sequence ID" value="SLN30587.1"/>
    <property type="molecule type" value="Genomic_DNA"/>
</dbReference>
<name>A0A1X6YTL8_9RHOB</name>
<feature type="transmembrane region" description="Helical" evidence="5">
    <location>
        <begin position="12"/>
        <end position="33"/>
    </location>
</feature>
<evidence type="ECO:0000256" key="2">
    <source>
        <dbReference type="ARBA" id="ARBA00022692"/>
    </source>
</evidence>
<dbReference type="InterPro" id="IPR004695">
    <property type="entry name" value="SLAC1/Mae1/Ssu1/TehA"/>
</dbReference>
<protein>
    <submittedName>
        <fullName evidence="6">Tellurite resistance protein TehA</fullName>
    </submittedName>
</protein>
<keyword evidence="3 5" id="KW-1133">Transmembrane helix</keyword>
<evidence type="ECO:0000313" key="7">
    <source>
        <dbReference type="Proteomes" id="UP000193207"/>
    </source>
</evidence>
<feature type="transmembrane region" description="Helical" evidence="5">
    <location>
        <begin position="45"/>
        <end position="64"/>
    </location>
</feature>
<dbReference type="AlphaFoldDB" id="A0A1X6YTL8"/>
<dbReference type="Proteomes" id="UP000193207">
    <property type="component" value="Unassembled WGS sequence"/>
</dbReference>
<keyword evidence="7" id="KW-1185">Reference proteome</keyword>